<evidence type="ECO:0000313" key="3">
    <source>
        <dbReference type="EMBL" id="ABK43906.1"/>
    </source>
</evidence>
<keyword evidence="4" id="KW-1185">Reference proteome</keyword>
<dbReference type="eggNOG" id="COG3706">
    <property type="taxonomic scope" value="Bacteria"/>
</dbReference>
<dbReference type="EMBL" id="CP000471">
    <property type="protein sequence ID" value="ABK43906.1"/>
    <property type="molecule type" value="Genomic_DNA"/>
</dbReference>
<dbReference type="RefSeq" id="WP_011713059.1">
    <property type="nucleotide sequence ID" value="NC_008576.1"/>
</dbReference>
<name>A0L7G3_MAGMM</name>
<evidence type="ECO:0000313" key="4">
    <source>
        <dbReference type="Proteomes" id="UP000002586"/>
    </source>
</evidence>
<dbReference type="GO" id="GO:0035438">
    <property type="term" value="F:cyclic-di-GMP binding"/>
    <property type="evidence" value="ECO:0007669"/>
    <property type="project" value="InterPro"/>
</dbReference>
<dbReference type="STRING" id="156889.Mmc1_1395"/>
<feature type="domain" description="PilZ" evidence="2">
    <location>
        <begin position="298"/>
        <end position="397"/>
    </location>
</feature>
<dbReference type="SUPFAM" id="SSF141371">
    <property type="entry name" value="PilZ domain-like"/>
    <property type="match status" value="1"/>
</dbReference>
<gene>
    <name evidence="3" type="ordered locus">Mmc1_1395</name>
</gene>
<evidence type="ECO:0000256" key="1">
    <source>
        <dbReference type="SAM" id="MobiDB-lite"/>
    </source>
</evidence>
<organism evidence="3 4">
    <name type="scientific">Magnetococcus marinus (strain ATCC BAA-1437 / JCM 17883 / MC-1)</name>
    <dbReference type="NCBI Taxonomy" id="156889"/>
    <lineage>
        <taxon>Bacteria</taxon>
        <taxon>Pseudomonadati</taxon>
        <taxon>Pseudomonadota</taxon>
        <taxon>Magnetococcia</taxon>
        <taxon>Magnetococcales</taxon>
        <taxon>Magnetococcaceae</taxon>
        <taxon>Magnetococcus</taxon>
    </lineage>
</organism>
<evidence type="ECO:0000259" key="2">
    <source>
        <dbReference type="Pfam" id="PF07238"/>
    </source>
</evidence>
<dbReference type="HOGENOM" id="CLU_658562_0_0_5"/>
<dbReference type="Pfam" id="PF07238">
    <property type="entry name" value="PilZ"/>
    <property type="match status" value="1"/>
</dbReference>
<dbReference type="Proteomes" id="UP000002586">
    <property type="component" value="Chromosome"/>
</dbReference>
<dbReference type="AlphaFoldDB" id="A0L7G3"/>
<feature type="compositionally biased region" description="Acidic residues" evidence="1">
    <location>
        <begin position="177"/>
        <end position="192"/>
    </location>
</feature>
<protein>
    <submittedName>
        <fullName evidence="3">Type IV pilus assembly PilZ</fullName>
    </submittedName>
</protein>
<feature type="region of interest" description="Disordered" evidence="1">
    <location>
        <begin position="139"/>
        <end position="195"/>
    </location>
</feature>
<proteinExistence type="predicted"/>
<accession>A0L7G3</accession>
<reference evidence="3 4" key="2">
    <citation type="journal article" date="2012" name="Int. J. Syst. Evol. Microbiol.">
        <title>Magnetococcus marinus gen. nov., sp. nov., a marine, magnetotactic bacterium that represents a novel lineage (Magnetococcaceae fam. nov.; Magnetococcales ord. nov.) at the base of the Alphaproteobacteria.</title>
        <authorList>
            <person name="Bazylinski D.A."/>
            <person name="Williams T.J."/>
            <person name="Lefevre C.T."/>
            <person name="Berg R.J."/>
            <person name="Zhang C.L."/>
            <person name="Bowser S.S."/>
            <person name="Dean A.J."/>
            <person name="Beveridge T.J."/>
        </authorList>
    </citation>
    <scope>NUCLEOTIDE SEQUENCE [LARGE SCALE GENOMIC DNA]</scope>
    <source>
        <strain evidence="4">ATCC BAA-1437 / JCM 17883 / MC-1</strain>
    </source>
</reference>
<dbReference type="OrthoDB" id="9798164at2"/>
<dbReference type="InterPro" id="IPR009875">
    <property type="entry name" value="PilZ_domain"/>
</dbReference>
<dbReference type="KEGG" id="mgm:Mmc1_1395"/>
<sequence>MTVTPGEEQSLRVLLPFYKQYAPHFVRHFFTQIRRLHGDAAVDKNHAPAAGYLYYKHFYPGINSAKLPPINNQQKQAYEGFIKQNRALAATMKAMEKDLQKWLELRLQRQLEAFKHFNAVAFKEVLSASGLDDAQVQAAEDELQKNQGKESITAKSSSEEKTSAPKSDAQSGAARLEDEEASVFVDDEEAEEQEPRVTPIEALKLLMEQGGEPACFNIYKGVPISYNAKIVSILEMKGNAVLKLHKFQSFVVGEDRSTLIKDSMLPAPIRADVVFLNREKQEVELKNLTFTELGAGDRNHIRVKPKDPVNVVVLGDGRKLSGELLDISATGMGVVCGGTPIPFGEPVECNMVLEKKGQTLRVSGSIVAVKEWVGGKTMLGVSIKPDTSSEVFISQFVYQRQAEVVREIQQRAMSLVD</sequence>
<dbReference type="Gene3D" id="2.40.10.220">
    <property type="entry name" value="predicted glycosyltransferase like domains"/>
    <property type="match status" value="1"/>
</dbReference>
<reference evidence="4" key="1">
    <citation type="journal article" date="2009" name="Appl. Environ. Microbiol.">
        <title>Complete genome sequence of the chemolithoautotrophic marine magnetotactic coccus strain MC-1.</title>
        <authorList>
            <person name="Schubbe S."/>
            <person name="Williams T.J."/>
            <person name="Xie G."/>
            <person name="Kiss H.E."/>
            <person name="Brettin T.S."/>
            <person name="Martinez D."/>
            <person name="Ross C.A."/>
            <person name="Schuler D."/>
            <person name="Cox B.L."/>
            <person name="Nealson K.H."/>
            <person name="Bazylinski D.A."/>
        </authorList>
    </citation>
    <scope>NUCLEOTIDE SEQUENCE [LARGE SCALE GENOMIC DNA]</scope>
    <source>
        <strain evidence="4">ATCC BAA-1437 / JCM 17883 / MC-1</strain>
    </source>
</reference>